<feature type="transmembrane region" description="Helical" evidence="1">
    <location>
        <begin position="15"/>
        <end position="43"/>
    </location>
</feature>
<gene>
    <name evidence="2" type="ORF">SAMN04487951_104115</name>
</gene>
<name>A0A1H0AIB4_9GAMM</name>
<keyword evidence="3" id="KW-1185">Reference proteome</keyword>
<dbReference type="AlphaFoldDB" id="A0A1H0AIB4"/>
<organism evidence="2 3">
    <name type="scientific">Vreelandella arcis</name>
    <dbReference type="NCBI Taxonomy" id="416873"/>
    <lineage>
        <taxon>Bacteria</taxon>
        <taxon>Pseudomonadati</taxon>
        <taxon>Pseudomonadota</taxon>
        <taxon>Gammaproteobacteria</taxon>
        <taxon>Oceanospirillales</taxon>
        <taxon>Halomonadaceae</taxon>
        <taxon>Vreelandella</taxon>
    </lineage>
</organism>
<evidence type="ECO:0000313" key="3">
    <source>
        <dbReference type="Proteomes" id="UP000199677"/>
    </source>
</evidence>
<keyword evidence="1" id="KW-0812">Transmembrane</keyword>
<feature type="transmembrane region" description="Helical" evidence="1">
    <location>
        <begin position="148"/>
        <end position="169"/>
    </location>
</feature>
<dbReference type="EMBL" id="FNII01000004">
    <property type="protein sequence ID" value="SDN33064.1"/>
    <property type="molecule type" value="Genomic_DNA"/>
</dbReference>
<reference evidence="3" key="1">
    <citation type="submission" date="2016-10" db="EMBL/GenBank/DDBJ databases">
        <authorList>
            <person name="Varghese N."/>
            <person name="Submissions S."/>
        </authorList>
    </citation>
    <scope>NUCLEOTIDE SEQUENCE [LARGE SCALE GENOMIC DNA]</scope>
    <source>
        <strain evidence="3">CGMCC 1.6494</strain>
    </source>
</reference>
<dbReference type="Proteomes" id="UP000199677">
    <property type="component" value="Unassembled WGS sequence"/>
</dbReference>
<feature type="transmembrane region" description="Helical" evidence="1">
    <location>
        <begin position="50"/>
        <end position="68"/>
    </location>
</feature>
<keyword evidence="1" id="KW-1133">Transmembrane helix</keyword>
<sequence length="178" mass="19846">MPKQGIKSLGMVLAVAWPILVFVSHEYIGSWPLLIAGSALLAWRMPQARYLAMVMAASLLTLGGLGHAELGMRAYPVAVNAIMLIIFLTSLWKGMPIVERLARLREPDLPPEGVQYTRRVTWAWCGFFIANGSIACWTALYADLAIWSLYNGVISYALIALMFAGEWLIRRRFRSSLS</sequence>
<dbReference type="RefSeq" id="WP_244511245.1">
    <property type="nucleotide sequence ID" value="NZ_FNII01000004.1"/>
</dbReference>
<protein>
    <submittedName>
        <fullName evidence="2">Uncharacterized membrane protein</fullName>
    </submittedName>
</protein>
<feature type="transmembrane region" description="Helical" evidence="1">
    <location>
        <begin position="74"/>
        <end position="95"/>
    </location>
</feature>
<proteinExistence type="predicted"/>
<evidence type="ECO:0000313" key="2">
    <source>
        <dbReference type="EMBL" id="SDN33064.1"/>
    </source>
</evidence>
<accession>A0A1H0AIB4</accession>
<dbReference type="STRING" id="416873.SAMN04487951_104115"/>
<evidence type="ECO:0000256" key="1">
    <source>
        <dbReference type="SAM" id="Phobius"/>
    </source>
</evidence>
<feature type="transmembrane region" description="Helical" evidence="1">
    <location>
        <begin position="122"/>
        <end position="142"/>
    </location>
</feature>
<keyword evidence="1" id="KW-0472">Membrane</keyword>